<feature type="region of interest" description="Disordered" evidence="1">
    <location>
        <begin position="273"/>
        <end position="307"/>
    </location>
</feature>
<organism evidence="3 4">
    <name type="scientific">Cupriavidus malaysiensis</name>
    <dbReference type="NCBI Taxonomy" id="367825"/>
    <lineage>
        <taxon>Bacteria</taxon>
        <taxon>Pseudomonadati</taxon>
        <taxon>Pseudomonadota</taxon>
        <taxon>Betaproteobacteria</taxon>
        <taxon>Burkholderiales</taxon>
        <taxon>Burkholderiaceae</taxon>
        <taxon>Cupriavidus</taxon>
    </lineage>
</organism>
<dbReference type="InterPro" id="IPR031571">
    <property type="entry name" value="RcpC_dom"/>
</dbReference>
<dbReference type="InterPro" id="IPR013974">
    <property type="entry name" value="SAF"/>
</dbReference>
<accession>A0ABN4TM80</accession>
<gene>
    <name evidence="3" type="ORF">BKK80_21020</name>
</gene>
<dbReference type="EMBL" id="CP017755">
    <property type="protein sequence ID" value="AOZ08443.1"/>
    <property type="molecule type" value="Genomic_DNA"/>
</dbReference>
<dbReference type="SMART" id="SM00858">
    <property type="entry name" value="SAF"/>
    <property type="match status" value="1"/>
</dbReference>
<sequence>MTSKQIKIMAIVLLALAALLALMAWQVGRKPHEPAAPVQAVAARHPVVVTAKAIEAGKPVPADALKVEMLPIEPADSYAEVGKVAGKVPLVALGANVPVLASHLLRGLAAQVLQGERAVAINVDEMVGVGNQVQPGDFVDVFLVLRRDNQEVDGSQARLLLSRLRVLAYGASTVTQTAQPQEQMMVRQEGAKTAVLAVPVEQVNKLAIGQQAGRLLLALRNPKDETTPDAGLFAEPPPVLKAKGKAGEDGLAPADRAAAGLALSGLVGASAPHAAARPLPAAVPRPPRSAAAPSGVEVIRAGKRDIE</sequence>
<evidence type="ECO:0000256" key="1">
    <source>
        <dbReference type="SAM" id="MobiDB-lite"/>
    </source>
</evidence>
<feature type="domain" description="SAF" evidence="2">
    <location>
        <begin position="45"/>
        <end position="105"/>
    </location>
</feature>
<dbReference type="CDD" id="cd11614">
    <property type="entry name" value="SAF_CpaB_FlgA_like"/>
    <property type="match status" value="1"/>
</dbReference>
<dbReference type="InterPro" id="IPR017592">
    <property type="entry name" value="Pilus_assmbl_Flp-typ_CpaB"/>
</dbReference>
<dbReference type="Proteomes" id="UP000177515">
    <property type="component" value="Chromosome 2"/>
</dbReference>
<reference evidence="3 4" key="1">
    <citation type="submission" date="2016-10" db="EMBL/GenBank/DDBJ databases">
        <title>Complete genome sequences of three Cupriavidus strains isolated from various Malaysian environments.</title>
        <authorList>
            <person name="Abdullah A.A.-A."/>
            <person name="Shafie N.A.H."/>
            <person name="Lau N.S."/>
        </authorList>
    </citation>
    <scope>NUCLEOTIDE SEQUENCE [LARGE SCALE GENOMIC DNA]</scope>
    <source>
        <strain evidence="3 4">USMAA1020</strain>
    </source>
</reference>
<dbReference type="RefSeq" id="WP_071039239.1">
    <property type="nucleotide sequence ID" value="NZ_CP017755.1"/>
</dbReference>
<proteinExistence type="predicted"/>
<evidence type="ECO:0000313" key="3">
    <source>
        <dbReference type="EMBL" id="AOZ08443.1"/>
    </source>
</evidence>
<keyword evidence="4" id="KW-1185">Reference proteome</keyword>
<evidence type="ECO:0000313" key="4">
    <source>
        <dbReference type="Proteomes" id="UP000177515"/>
    </source>
</evidence>
<evidence type="ECO:0000259" key="2">
    <source>
        <dbReference type="SMART" id="SM00858"/>
    </source>
</evidence>
<dbReference type="Pfam" id="PF16976">
    <property type="entry name" value="RcpC"/>
    <property type="match status" value="1"/>
</dbReference>
<name>A0ABN4TM80_9BURK</name>
<protein>
    <submittedName>
        <fullName evidence="3">Flp pilus assembly protein CpaB</fullName>
    </submittedName>
</protein>
<dbReference type="NCBIfam" id="TIGR03177">
    <property type="entry name" value="pilus_cpaB"/>
    <property type="match status" value="1"/>
</dbReference>